<organism evidence="13 14">
    <name type="scientific">Xanthomonas hyacinthi</name>
    <dbReference type="NCBI Taxonomy" id="56455"/>
    <lineage>
        <taxon>Bacteria</taxon>
        <taxon>Pseudomonadati</taxon>
        <taxon>Pseudomonadota</taxon>
        <taxon>Gammaproteobacteria</taxon>
        <taxon>Lysobacterales</taxon>
        <taxon>Lysobacteraceae</taxon>
        <taxon>Xanthomonas</taxon>
    </lineage>
</organism>
<feature type="domain" description="CyaD-like alpha-helical hairpin" evidence="11">
    <location>
        <begin position="128"/>
        <end position="324"/>
    </location>
</feature>
<dbReference type="AlphaFoldDB" id="A0A2S7ENR8"/>
<dbReference type="SUPFAM" id="SSF111369">
    <property type="entry name" value="HlyD-like secretion proteins"/>
    <property type="match status" value="1"/>
</dbReference>
<dbReference type="InterPro" id="IPR010129">
    <property type="entry name" value="T1SS_HlyD"/>
</dbReference>
<dbReference type="GO" id="GO:0009306">
    <property type="term" value="P:protein secretion"/>
    <property type="evidence" value="ECO:0007669"/>
    <property type="project" value="InterPro"/>
</dbReference>
<keyword evidence="3 9" id="KW-0813">Transport</keyword>
<keyword evidence="14" id="KW-1185">Reference proteome</keyword>
<evidence type="ECO:0000256" key="6">
    <source>
        <dbReference type="ARBA" id="ARBA00022692"/>
    </source>
</evidence>
<dbReference type="Pfam" id="PF26002">
    <property type="entry name" value="Beta-barrel_AprE"/>
    <property type="match status" value="1"/>
</dbReference>
<dbReference type="PANTHER" id="PTHR30386">
    <property type="entry name" value="MEMBRANE FUSION SUBUNIT OF EMRAB-TOLC MULTIDRUG EFFLUX PUMP"/>
    <property type="match status" value="1"/>
</dbReference>
<dbReference type="RefSeq" id="WP_046978430.1">
    <property type="nucleotide sequence ID" value="NZ_CP043476.1"/>
</dbReference>
<dbReference type="Proteomes" id="UP000238261">
    <property type="component" value="Unassembled WGS sequence"/>
</dbReference>
<keyword evidence="5 9" id="KW-0997">Cell inner membrane</keyword>
<evidence type="ECO:0000259" key="11">
    <source>
        <dbReference type="Pfam" id="PF25988"/>
    </source>
</evidence>
<evidence type="ECO:0000256" key="10">
    <source>
        <dbReference type="SAM" id="Coils"/>
    </source>
</evidence>
<dbReference type="EMBL" id="MDEG01000044">
    <property type="protein sequence ID" value="PPU93428.1"/>
    <property type="molecule type" value="Genomic_DNA"/>
</dbReference>
<dbReference type="PRINTS" id="PR01490">
    <property type="entry name" value="RTXTOXIND"/>
</dbReference>
<reference evidence="14" key="1">
    <citation type="submission" date="2016-08" db="EMBL/GenBank/DDBJ databases">
        <authorList>
            <person name="Merda D."/>
            <person name="Briand M."/>
            <person name="Taghouti G."/>
            <person name="Carrere S."/>
            <person name="Gouzy J."/>
            <person name="Portier P."/>
            <person name="Jacques M.-A."/>
            <person name="Fischer-Le Saux M."/>
        </authorList>
    </citation>
    <scope>NUCLEOTIDE SEQUENCE [LARGE SCALE GENOMIC DNA]</scope>
    <source>
        <strain evidence="14">CFBP1156</strain>
    </source>
</reference>
<evidence type="ECO:0000313" key="14">
    <source>
        <dbReference type="Proteomes" id="UP000238261"/>
    </source>
</evidence>
<keyword evidence="10" id="KW-0175">Coiled coil</keyword>
<keyword evidence="4 9" id="KW-1003">Cell membrane</keyword>
<accession>A0A2S7ENR8</accession>
<feature type="domain" description="AprE-like beta-barrel" evidence="12">
    <location>
        <begin position="362"/>
        <end position="451"/>
    </location>
</feature>
<dbReference type="Pfam" id="PF25988">
    <property type="entry name" value="HH_CyaD"/>
    <property type="match status" value="1"/>
</dbReference>
<dbReference type="PANTHER" id="PTHR30386:SF27">
    <property type="entry name" value="MEMBRANE FUSION PROTEIN (MFP) FAMILY PROTEIN"/>
    <property type="match status" value="1"/>
</dbReference>
<keyword evidence="6 9" id="KW-0812">Transmembrane</keyword>
<dbReference type="PROSITE" id="PS00543">
    <property type="entry name" value="HLYD_FAMILY"/>
    <property type="match status" value="1"/>
</dbReference>
<comment type="similarity">
    <text evidence="2 9">Belongs to the membrane fusion protein (MFP) (TC 8.A.1) family.</text>
</comment>
<feature type="coiled-coil region" evidence="10">
    <location>
        <begin position="191"/>
        <end position="218"/>
    </location>
</feature>
<dbReference type="GO" id="GO:0005886">
    <property type="term" value="C:plasma membrane"/>
    <property type="evidence" value="ECO:0007669"/>
    <property type="project" value="UniProtKB-SubCell"/>
</dbReference>
<dbReference type="Gene3D" id="2.40.30.170">
    <property type="match status" value="1"/>
</dbReference>
<evidence type="ECO:0000256" key="2">
    <source>
        <dbReference type="ARBA" id="ARBA00009477"/>
    </source>
</evidence>
<keyword evidence="8 9" id="KW-0472">Membrane</keyword>
<evidence type="ECO:0000256" key="9">
    <source>
        <dbReference type="RuleBase" id="RU365093"/>
    </source>
</evidence>
<evidence type="ECO:0000259" key="12">
    <source>
        <dbReference type="Pfam" id="PF26002"/>
    </source>
</evidence>
<dbReference type="NCBIfam" id="TIGR01843">
    <property type="entry name" value="type_I_hlyD"/>
    <property type="match status" value="1"/>
</dbReference>
<evidence type="ECO:0000256" key="7">
    <source>
        <dbReference type="ARBA" id="ARBA00022989"/>
    </source>
</evidence>
<feature type="transmembrane region" description="Helical" evidence="9">
    <location>
        <begin position="59"/>
        <end position="77"/>
    </location>
</feature>
<gene>
    <name evidence="13" type="ORF">XhyaCFBP1156_20705</name>
</gene>
<dbReference type="OrthoDB" id="9775513at2"/>
<dbReference type="InterPro" id="IPR006144">
    <property type="entry name" value="Secretion_HlyD_CS"/>
</dbReference>
<evidence type="ECO:0000256" key="8">
    <source>
        <dbReference type="ARBA" id="ARBA00023136"/>
    </source>
</evidence>
<sequence>MKHLWEAAKEFLGRYRQAFGAAWKIRQQLDPPKRTEDELAFLPAQLELIESPVSPTARWTARIIMALFVVALLWAVIGKLDIVAVAPGKTVVGSRTKVIQPAETAVVRQILVRDGQVVKQGDLLVELDATATGAEYQQADESLISGKLAELRYGAMVQALESSVLSQTPPVSPGLTEDQVKATWQLTSSEFASFQAQQQRLETTIEQQQAQAQTVLSQIDPLQRSLDIARERVADMERLLGSQYVSKHEYLARKQEMVEMERLLAVQRASVVESQSAIAGAREELRVLVADTRQKTYDGLRQAREQIGQYAPQVVKTEQRNQLMQLRAPVDGTVQQLAIHTVGGVVTPAQELMLVVPSEELLEVEATVLNKDIGFVRPGQLATVKVESFPYTRYGYLTGIVETVSHDAAQDENMGLIFPARVKLSQAHLVIDGVRVALTPGMSLSVEIKTGKRRVIDYLLSPLQQHGAEALRER</sequence>
<dbReference type="InterPro" id="IPR050739">
    <property type="entry name" value="MFP"/>
</dbReference>
<evidence type="ECO:0000256" key="5">
    <source>
        <dbReference type="ARBA" id="ARBA00022519"/>
    </source>
</evidence>
<keyword evidence="7 9" id="KW-1133">Transmembrane helix</keyword>
<evidence type="ECO:0000256" key="4">
    <source>
        <dbReference type="ARBA" id="ARBA00022475"/>
    </source>
</evidence>
<comment type="subcellular location">
    <subcellularLocation>
        <location evidence="1 9">Cell inner membrane</location>
        <topology evidence="1 9">Single-pass membrane protein</topology>
    </subcellularLocation>
</comment>
<protein>
    <recommendedName>
        <fullName evidence="9">Membrane fusion protein (MFP) family protein</fullName>
    </recommendedName>
</protein>
<dbReference type="InterPro" id="IPR058982">
    <property type="entry name" value="Beta-barrel_AprE"/>
</dbReference>
<comment type="caution">
    <text evidence="13">The sequence shown here is derived from an EMBL/GenBank/DDBJ whole genome shotgun (WGS) entry which is preliminary data.</text>
</comment>
<proteinExistence type="inferred from homology"/>
<evidence type="ECO:0000313" key="13">
    <source>
        <dbReference type="EMBL" id="PPU93428.1"/>
    </source>
</evidence>
<dbReference type="InterPro" id="IPR059040">
    <property type="entry name" value="HH_CyaD-like"/>
</dbReference>
<dbReference type="Gene3D" id="2.40.50.100">
    <property type="match status" value="1"/>
</dbReference>
<evidence type="ECO:0000256" key="3">
    <source>
        <dbReference type="ARBA" id="ARBA00022448"/>
    </source>
</evidence>
<name>A0A2S7ENR8_9XANT</name>
<evidence type="ECO:0000256" key="1">
    <source>
        <dbReference type="ARBA" id="ARBA00004377"/>
    </source>
</evidence>